<keyword evidence="1" id="KW-0472">Membrane</keyword>
<dbReference type="EMBL" id="BK015160">
    <property type="protein sequence ID" value="DAD93472.1"/>
    <property type="molecule type" value="Genomic_DNA"/>
</dbReference>
<keyword evidence="1" id="KW-1133">Transmembrane helix</keyword>
<keyword evidence="1" id="KW-0812">Transmembrane</keyword>
<feature type="transmembrane region" description="Helical" evidence="1">
    <location>
        <begin position="12"/>
        <end position="30"/>
    </location>
</feature>
<accession>A0A8S5NGX9</accession>
<evidence type="ECO:0000256" key="1">
    <source>
        <dbReference type="SAM" id="Phobius"/>
    </source>
</evidence>
<name>A0A8S5NGX9_9CAUD</name>
<sequence length="36" mass="4462">MSYFFILKHFLKLSYFGVNYFPLFCIKLIIMQIRLI</sequence>
<reference evidence="2" key="1">
    <citation type="journal article" date="2021" name="Proc. Natl. Acad. Sci. U.S.A.">
        <title>A Catalog of Tens of Thousands of Viruses from Human Metagenomes Reveals Hidden Associations with Chronic Diseases.</title>
        <authorList>
            <person name="Tisza M.J."/>
            <person name="Buck C.B."/>
        </authorList>
    </citation>
    <scope>NUCLEOTIDE SEQUENCE</scope>
    <source>
        <strain evidence="2">Ct0wg9</strain>
    </source>
</reference>
<protein>
    <submittedName>
        <fullName evidence="2">Uncharacterized protein</fullName>
    </submittedName>
</protein>
<evidence type="ECO:0000313" key="2">
    <source>
        <dbReference type="EMBL" id="DAD93472.1"/>
    </source>
</evidence>
<organism evidence="2">
    <name type="scientific">Myoviridae sp. ct0wg9</name>
    <dbReference type="NCBI Taxonomy" id="2826600"/>
    <lineage>
        <taxon>Viruses</taxon>
        <taxon>Duplodnaviria</taxon>
        <taxon>Heunggongvirae</taxon>
        <taxon>Uroviricota</taxon>
        <taxon>Caudoviricetes</taxon>
    </lineage>
</organism>
<proteinExistence type="predicted"/>